<sequence length="454" mass="48561">MAYWGIALSSWGNPFAGFKSPAQLASGSEAVRRARAVGARTARERTYIDAVGQLYVEDTRVLQPARMQAYEAAMGSVAAANPTDTEATIFYALALAAAADPGDKSYARQIKAGALLERLFVRFPDHPGLAHYIIHAYDEPALAAHAAEAARRYAAIAPSTPHALHMPSHTFTRVGDWEASIKANLSSASAAQAAGQPADVLHANDYLVYAYLQTGQDRLAEDLVRSSAEIFQAFDPAHATGAAPPSAAFYAHAAIPARYTLERHAWAEAAHVASVSSPFGNANAISYFARGMGAAQLRDDVAATEAVVALGQIRDTLARSHDDYWAGQVEIQRQKVAAMQARARGEVAGAIAGLRAAATLEDRTELASVTPGPFLPAREMLGELLLEHDKPGEALTEFRASLVREPNRFWSLYGAAKAAKLAGQPGVARSYAEQLLRITAGSTRPELGELRYRK</sequence>
<accession>A0A7W9ETL8</accession>
<name>A0A7W9ETL8_9SPHN</name>
<evidence type="ECO:0008006" key="3">
    <source>
        <dbReference type="Google" id="ProtNLM"/>
    </source>
</evidence>
<dbReference type="PANTHER" id="PTHR45588">
    <property type="entry name" value="TPR DOMAIN-CONTAINING PROTEIN"/>
    <property type="match status" value="1"/>
</dbReference>
<dbReference type="InterPro" id="IPR011990">
    <property type="entry name" value="TPR-like_helical_dom_sf"/>
</dbReference>
<keyword evidence="2" id="KW-1185">Reference proteome</keyword>
<evidence type="ECO:0000313" key="2">
    <source>
        <dbReference type="Proteomes" id="UP000546200"/>
    </source>
</evidence>
<gene>
    <name evidence="1" type="ORF">FHS94_001106</name>
</gene>
<dbReference type="AlphaFoldDB" id="A0A7W9ETL8"/>
<dbReference type="EMBL" id="JACIJK010000003">
    <property type="protein sequence ID" value="MBB5714275.1"/>
    <property type="molecule type" value="Genomic_DNA"/>
</dbReference>
<comment type="caution">
    <text evidence="1">The sequence shown here is derived from an EMBL/GenBank/DDBJ whole genome shotgun (WGS) entry which is preliminary data.</text>
</comment>
<organism evidence="1 2">
    <name type="scientific">Sphingomonas aerophila</name>
    <dbReference type="NCBI Taxonomy" id="1344948"/>
    <lineage>
        <taxon>Bacteria</taxon>
        <taxon>Pseudomonadati</taxon>
        <taxon>Pseudomonadota</taxon>
        <taxon>Alphaproteobacteria</taxon>
        <taxon>Sphingomonadales</taxon>
        <taxon>Sphingomonadaceae</taxon>
        <taxon>Sphingomonas</taxon>
    </lineage>
</organism>
<protein>
    <recommendedName>
        <fullName evidence="3">Tetratricopeptide repeat protein</fullName>
    </recommendedName>
</protein>
<dbReference type="RefSeq" id="WP_184055456.1">
    <property type="nucleotide sequence ID" value="NZ_JACIJK010000003.1"/>
</dbReference>
<dbReference type="PANTHER" id="PTHR45588:SF1">
    <property type="entry name" value="WW DOMAIN-CONTAINING PROTEIN"/>
    <property type="match status" value="1"/>
</dbReference>
<dbReference type="Gene3D" id="1.25.40.10">
    <property type="entry name" value="Tetratricopeptide repeat domain"/>
    <property type="match status" value="1"/>
</dbReference>
<reference evidence="1 2" key="1">
    <citation type="submission" date="2020-08" db="EMBL/GenBank/DDBJ databases">
        <title>Genomic Encyclopedia of Type Strains, Phase IV (KMG-IV): sequencing the most valuable type-strain genomes for metagenomic binning, comparative biology and taxonomic classification.</title>
        <authorList>
            <person name="Goeker M."/>
        </authorList>
    </citation>
    <scope>NUCLEOTIDE SEQUENCE [LARGE SCALE GENOMIC DNA]</scope>
    <source>
        <strain evidence="1 2">DSM 100044</strain>
    </source>
</reference>
<evidence type="ECO:0000313" key="1">
    <source>
        <dbReference type="EMBL" id="MBB5714275.1"/>
    </source>
</evidence>
<proteinExistence type="predicted"/>
<dbReference type="Proteomes" id="UP000546200">
    <property type="component" value="Unassembled WGS sequence"/>
</dbReference>
<dbReference type="SUPFAM" id="SSF48452">
    <property type="entry name" value="TPR-like"/>
    <property type="match status" value="1"/>
</dbReference>